<dbReference type="GO" id="GO:0042597">
    <property type="term" value="C:periplasmic space"/>
    <property type="evidence" value="ECO:0007669"/>
    <property type="project" value="UniProtKB-SubCell"/>
</dbReference>
<dbReference type="AlphaFoldDB" id="A0A0T5ZA10"/>
<keyword evidence="3" id="KW-0574">Periplasm</keyword>
<evidence type="ECO:0000256" key="4">
    <source>
        <dbReference type="ARBA" id="ARBA00023239"/>
    </source>
</evidence>
<dbReference type="PROSITE" id="PS00018">
    <property type="entry name" value="EF_HAND_1"/>
    <property type="match status" value="1"/>
</dbReference>
<feature type="domain" description="Dockerin" evidence="5">
    <location>
        <begin position="1092"/>
        <end position="1157"/>
    </location>
</feature>
<evidence type="ECO:0000313" key="8">
    <source>
        <dbReference type="Proteomes" id="UP000051276"/>
    </source>
</evidence>
<keyword evidence="9" id="KW-1185">Reference proteome</keyword>
<organism evidence="7 8">
    <name type="scientific">endosymbiont of Ridgeia piscesae</name>
    <dbReference type="NCBI Taxonomy" id="54398"/>
    <lineage>
        <taxon>Bacteria</taxon>
        <taxon>Pseudomonadati</taxon>
        <taxon>Pseudomonadota</taxon>
        <taxon>Gammaproteobacteria</taxon>
        <taxon>sulfur-oxidizing symbionts</taxon>
    </lineage>
</organism>
<dbReference type="Pfam" id="PF07940">
    <property type="entry name" value="Hepar_II_III_C"/>
    <property type="match status" value="1"/>
</dbReference>
<dbReference type="Proteomes" id="UP000051634">
    <property type="component" value="Unassembled WGS sequence"/>
</dbReference>
<dbReference type="InterPro" id="IPR002105">
    <property type="entry name" value="Dockerin_1_rpt"/>
</dbReference>
<dbReference type="GO" id="GO:0000272">
    <property type="term" value="P:polysaccharide catabolic process"/>
    <property type="evidence" value="ECO:0007669"/>
    <property type="project" value="InterPro"/>
</dbReference>
<dbReference type="Pfam" id="PF00404">
    <property type="entry name" value="Dockerin_1"/>
    <property type="match status" value="1"/>
</dbReference>
<dbReference type="EMBL" id="LDXT01000084">
    <property type="protein sequence ID" value="KRT55034.1"/>
    <property type="molecule type" value="Genomic_DNA"/>
</dbReference>
<dbReference type="PANTHER" id="PTHR39210">
    <property type="entry name" value="HEPARIN-SULFATE LYASE"/>
    <property type="match status" value="1"/>
</dbReference>
<dbReference type="InterPro" id="IPR018247">
    <property type="entry name" value="EF_Hand_1_Ca_BS"/>
</dbReference>
<dbReference type="GO" id="GO:0004553">
    <property type="term" value="F:hydrolase activity, hydrolyzing O-glycosyl compounds"/>
    <property type="evidence" value="ECO:0007669"/>
    <property type="project" value="InterPro"/>
</dbReference>
<dbReference type="PANTHER" id="PTHR39210:SF1">
    <property type="entry name" value="HEPARIN-SULFATE LYASE"/>
    <property type="match status" value="1"/>
</dbReference>
<evidence type="ECO:0000313" key="6">
    <source>
        <dbReference type="EMBL" id="KRT55034.1"/>
    </source>
</evidence>
<dbReference type="Gene3D" id="1.10.1330.10">
    <property type="entry name" value="Dockerin domain"/>
    <property type="match status" value="1"/>
</dbReference>
<dbReference type="InterPro" id="IPR016134">
    <property type="entry name" value="Dockerin_dom"/>
</dbReference>
<evidence type="ECO:0000313" key="7">
    <source>
        <dbReference type="EMBL" id="KRT59703.1"/>
    </source>
</evidence>
<dbReference type="GO" id="GO:0016829">
    <property type="term" value="F:lyase activity"/>
    <property type="evidence" value="ECO:0007669"/>
    <property type="project" value="UniProtKB-KW"/>
</dbReference>
<protein>
    <submittedName>
        <fullName evidence="7">Heparinase II/III-like protein</fullName>
    </submittedName>
</protein>
<keyword evidence="4" id="KW-0456">Lyase</keyword>
<evidence type="ECO:0000256" key="1">
    <source>
        <dbReference type="ARBA" id="ARBA00004418"/>
    </source>
</evidence>
<evidence type="ECO:0000259" key="5">
    <source>
        <dbReference type="PROSITE" id="PS51766"/>
    </source>
</evidence>
<dbReference type="Gene3D" id="2.70.98.70">
    <property type="match status" value="1"/>
</dbReference>
<dbReference type="SUPFAM" id="SSF63446">
    <property type="entry name" value="Type I dockerin domain"/>
    <property type="match status" value="1"/>
</dbReference>
<dbReference type="InterPro" id="IPR012480">
    <property type="entry name" value="Hepar_II_III_C"/>
</dbReference>
<reference evidence="8 9" key="1">
    <citation type="submission" date="2015-11" db="EMBL/GenBank/DDBJ databases">
        <title>The genome of Candidatus Endoriftia persephone in Ridgeia piscesae and population structure of the North Eastern Pacific vestimentiferan symbionts.</title>
        <authorList>
            <person name="Perez M."/>
            <person name="Juniper K.S."/>
        </authorList>
    </citation>
    <scope>NUCLEOTIDE SEQUENCE [LARGE SCALE GENOMIC DNA]</scope>
    <source>
        <strain evidence="7">Ind10</strain>
        <strain evidence="6">Ind11</strain>
    </source>
</reference>
<dbReference type="PROSITE" id="PS51766">
    <property type="entry name" value="DOCKERIN"/>
    <property type="match status" value="1"/>
</dbReference>
<evidence type="ECO:0000313" key="9">
    <source>
        <dbReference type="Proteomes" id="UP000051634"/>
    </source>
</evidence>
<dbReference type="EMBL" id="LMXI01000100">
    <property type="protein sequence ID" value="KRT59703.1"/>
    <property type="molecule type" value="Genomic_DNA"/>
</dbReference>
<evidence type="ECO:0000256" key="2">
    <source>
        <dbReference type="ARBA" id="ARBA00022729"/>
    </source>
</evidence>
<name>A0A0T5ZA10_9GAMM</name>
<dbReference type="InterPro" id="IPR036439">
    <property type="entry name" value="Dockerin_dom_sf"/>
</dbReference>
<dbReference type="Proteomes" id="UP000051276">
    <property type="component" value="Unassembled WGS sequence"/>
</dbReference>
<comment type="caution">
    <text evidence="7">The sequence shown here is derived from an EMBL/GenBank/DDBJ whole genome shotgun (WGS) entry which is preliminary data.</text>
</comment>
<dbReference type="STRING" id="54398.Ga0074115_1136"/>
<accession>A0A0T5ZA10</accession>
<sequence length="1158" mass="128311">MSDPIKSMCYLPTGTGLVLSRLNAFVFLLLLLTPTLFMESGIAHAVTDDEFVFRVRGQDFSSKNALVTKVRESWNAQKPAIEAQWKAAGSYTTPLIRWTVFGVVIFSYSIKHSVKSVSLPDLPTATIGLHTSPNTWAFEVKIPVDWKLNVRASLGTLNADADLATEITLAGDIRLETNGHYTLSLKNLRVDANTSTNNSIDYSILGIPFTWRAADYLVELGLDAIMEPKIRTALLSHDANHNNVPDLDESFDLASQLPSDALPSGPLIYPIYTHLTAQNKITYRLTIEDDTPIVELTFGSPITGAWHPEWAAHPRLLYSATERASIVQKKSDGLVDWYTNIHTKAGETPQFATQNAEGIVDEAVGWPMEINNAHIALSATLVYDLEGPSAKAFRNNALKVLFNFHDQIGDGLFTETWGHKSLHTAEILTTLSQAYDLLLGTNFPNNISADEILANEFALPFWDWWRASLFISIGNTQSARDLLKTRIDGKLKRLRDLTYLHTHIWDLAESPNISMRNAGALGISALLFNQAPDAYENISLAMSVIWKRLGISASQPINDFLTFSKEIEGSGYSEGPNYLNYAADLYLPFMWAYNNLLGTAPDQTFINNDWVRQNAIIIPNLITSERARKIHQWSLELSMPNGLRPNIKDGNYAAFYSGLLANAKASDADQRALWAWDFSRHGQLGRRLVDTFVAFDPALAAQSPETLFPSPSRLNAETGNLAFRNRWTEDAIYLHLLADRKWSVEQAIGGLRFPKHQQEDNTSFMLYAFGEPLALDSGYGSFAVRDLVNKAGNHNLILVDNLGPTPTSDAFVEETFDSEQLDFAEVTIAYGGADITRNVIFIDDRYFVLMDELRSTAPHQYDWLLHGNGIYSSAGERHLWTTANQRQLLLHLTNSSSDGASTVTADPDALHFNTWSNDPAQALKHTRIAAHEVSSANLNYLALLFPSVSSEALPVTASFSDGSSHTGIRVDFGDYADIFIARQPGHPAATRYDVPDLQPDIDNSDMTTDAELLFARVAHTGHILGLFGRNLSHVTYNNKNYLDQSTPAALTSTWYPDSDGDFVPDGEDAFPDDPSRWRQAITPMLELLLLRPTALAGDLDNNGCVDRSDLRIIQSYIRSHAATEPTPGYDLNGDGSVNIADARFLVTQFTNARGAPCQ</sequence>
<keyword evidence="2" id="KW-0732">Signal</keyword>
<comment type="subcellular location">
    <subcellularLocation>
        <location evidence="1">Periplasm</location>
    </subcellularLocation>
</comment>
<dbReference type="Gene3D" id="1.50.10.100">
    <property type="entry name" value="Chondroitin AC/alginate lyase"/>
    <property type="match status" value="1"/>
</dbReference>
<evidence type="ECO:0000256" key="3">
    <source>
        <dbReference type="ARBA" id="ARBA00022764"/>
    </source>
</evidence>
<dbReference type="CDD" id="cd14254">
    <property type="entry name" value="Dockerin_II"/>
    <property type="match status" value="1"/>
</dbReference>
<dbReference type="InterPro" id="IPR008929">
    <property type="entry name" value="Chondroitin_lyas"/>
</dbReference>
<gene>
    <name evidence="6" type="ORF">Ga0074115_1136</name>
    <name evidence="7" type="ORF">Ga0076813_15948</name>
</gene>
<proteinExistence type="predicted"/>